<dbReference type="Proteomes" id="UP000297839">
    <property type="component" value="Unassembled WGS sequence"/>
</dbReference>
<organism evidence="2 3">
    <name type="scientific">Ramlibacter humi</name>
    <dbReference type="NCBI Taxonomy" id="2530451"/>
    <lineage>
        <taxon>Bacteria</taxon>
        <taxon>Pseudomonadati</taxon>
        <taxon>Pseudomonadota</taxon>
        <taxon>Betaproteobacteria</taxon>
        <taxon>Burkholderiales</taxon>
        <taxon>Comamonadaceae</taxon>
        <taxon>Ramlibacter</taxon>
    </lineage>
</organism>
<comment type="caution">
    <text evidence="2">The sequence shown here is derived from an EMBL/GenBank/DDBJ whole genome shotgun (WGS) entry which is preliminary data.</text>
</comment>
<dbReference type="PROSITE" id="PS50125">
    <property type="entry name" value="GUANYLATE_CYCLASE_2"/>
    <property type="match status" value="1"/>
</dbReference>
<evidence type="ECO:0000259" key="1">
    <source>
        <dbReference type="PROSITE" id="PS50125"/>
    </source>
</evidence>
<dbReference type="InterPro" id="IPR029787">
    <property type="entry name" value="Nucleotide_cyclase"/>
</dbReference>
<dbReference type="Pfam" id="PF00211">
    <property type="entry name" value="Guanylate_cyc"/>
    <property type="match status" value="1"/>
</dbReference>
<feature type="domain" description="Guanylate cyclase" evidence="1">
    <location>
        <begin position="17"/>
        <end position="128"/>
    </location>
</feature>
<dbReference type="GO" id="GO:0035556">
    <property type="term" value="P:intracellular signal transduction"/>
    <property type="evidence" value="ECO:0007669"/>
    <property type="project" value="InterPro"/>
</dbReference>
<dbReference type="EMBL" id="SMLK01000006">
    <property type="protein sequence ID" value="TFY98260.1"/>
    <property type="molecule type" value="Genomic_DNA"/>
</dbReference>
<reference evidence="2 3" key="1">
    <citation type="submission" date="2019-03" db="EMBL/GenBank/DDBJ databases">
        <title>Ramlibacter sp. 18x22-1, whole genome shotgun sequence.</title>
        <authorList>
            <person name="Zhang X."/>
            <person name="Feng G."/>
            <person name="Zhu H."/>
        </authorList>
    </citation>
    <scope>NUCLEOTIDE SEQUENCE [LARGE SCALE GENOMIC DNA]</scope>
    <source>
        <strain evidence="2 3">18x22-1</strain>
    </source>
</reference>
<dbReference type="OrthoDB" id="1971692at2"/>
<accession>A0A4Z0BHJ5</accession>
<dbReference type="Gene3D" id="3.30.70.1230">
    <property type="entry name" value="Nucleotide cyclase"/>
    <property type="match status" value="1"/>
</dbReference>
<evidence type="ECO:0000313" key="3">
    <source>
        <dbReference type="Proteomes" id="UP000297839"/>
    </source>
</evidence>
<dbReference type="SUPFAM" id="SSF55073">
    <property type="entry name" value="Nucleotide cyclase"/>
    <property type="match status" value="1"/>
</dbReference>
<dbReference type="GO" id="GO:0009190">
    <property type="term" value="P:cyclic nucleotide biosynthetic process"/>
    <property type="evidence" value="ECO:0007669"/>
    <property type="project" value="InterPro"/>
</dbReference>
<dbReference type="CDD" id="cd07302">
    <property type="entry name" value="CHD"/>
    <property type="match status" value="1"/>
</dbReference>
<dbReference type="GO" id="GO:0004016">
    <property type="term" value="F:adenylate cyclase activity"/>
    <property type="evidence" value="ECO:0007669"/>
    <property type="project" value="UniProtKB-ARBA"/>
</dbReference>
<proteinExistence type="predicted"/>
<gene>
    <name evidence="2" type="ORF">EZ216_16835</name>
</gene>
<dbReference type="AlphaFoldDB" id="A0A4Z0BHJ5"/>
<keyword evidence="3" id="KW-1185">Reference proteome</keyword>
<dbReference type="InterPro" id="IPR001054">
    <property type="entry name" value="A/G_cyclase"/>
</dbReference>
<name>A0A4Z0BHJ5_9BURK</name>
<sequence length="189" mass="20904">MTPLRADAFTEERRTRVIVLLDVVESVRLMEGDEPGFIRRWQQFMRQARDQVLPPRGGRILKSTGDGLMLEFHDTGAAVGTSFELLRLCGEAAGAEPLRLRIAAHVAQFVADEFDIYGSDVNLAARLVKLAAPGELYVSHAVRELLDPDLATRSRDAGTHQVRHFSQPVRAWRMLPEPLTSEAAASSSA</sequence>
<evidence type="ECO:0000313" key="2">
    <source>
        <dbReference type="EMBL" id="TFY98260.1"/>
    </source>
</evidence>
<dbReference type="RefSeq" id="WP_135250951.1">
    <property type="nucleotide sequence ID" value="NZ_SMLK01000006.1"/>
</dbReference>
<protein>
    <submittedName>
        <fullName evidence="2">Adenylate/guanylate cyclase domain-containing protein</fullName>
    </submittedName>
</protein>